<sequence length="204" mass="22368">MVVSRGHWEGVYRDKAADQVSWFQPSATSSYRLVTEGAKPDARIIDVGAGASVLVDELLDAGYRNLTVLDLAEAALDVSRARLGPRGDAVEWIAADITEAALPQAYYDVWHDRAVFHFLTDPADRARYVAQVLRSVKPGGRVIVAAFGAGGPLQCSGLDVVRYAPQSLHAEFGAPFQLLGHETEIHHTPTGRDQEFVYCYCRRV</sequence>
<dbReference type="KEGG" id="tbd:Tbd_0157"/>
<dbReference type="Gene3D" id="3.40.50.150">
    <property type="entry name" value="Vaccinia Virus protein VP39"/>
    <property type="match status" value="1"/>
</dbReference>
<name>Q3SMD6_THIDA</name>
<keyword evidence="3" id="KW-1185">Reference proteome</keyword>
<gene>
    <name evidence="2" type="ordered locus">Tbd_0157</name>
</gene>
<feature type="domain" description="Methyltransferase type 11" evidence="1">
    <location>
        <begin position="45"/>
        <end position="144"/>
    </location>
</feature>
<dbReference type="InterPro" id="IPR013216">
    <property type="entry name" value="Methyltransf_11"/>
</dbReference>
<dbReference type="InterPro" id="IPR029063">
    <property type="entry name" value="SAM-dependent_MTases_sf"/>
</dbReference>
<evidence type="ECO:0000313" key="2">
    <source>
        <dbReference type="EMBL" id="AAZ96110.1"/>
    </source>
</evidence>
<dbReference type="SUPFAM" id="SSF53335">
    <property type="entry name" value="S-adenosyl-L-methionine-dependent methyltransferases"/>
    <property type="match status" value="1"/>
</dbReference>
<dbReference type="PANTHER" id="PTHR12843:SF5">
    <property type="entry name" value="EEF1A LYSINE METHYLTRANSFERASE 2"/>
    <property type="match status" value="1"/>
</dbReference>
<proteinExistence type="predicted"/>
<accession>Q3SMD6</accession>
<dbReference type="Proteomes" id="UP000008291">
    <property type="component" value="Chromosome"/>
</dbReference>
<reference evidence="2 3" key="1">
    <citation type="journal article" date="2006" name="J. Bacteriol.">
        <title>The genome sequence of the obligately chemolithoautotrophic, facultatively anaerobic bacterium Thiobacillus denitrificans.</title>
        <authorList>
            <person name="Beller H.R."/>
            <person name="Chain P.S."/>
            <person name="Letain T.E."/>
            <person name="Chakicherla A."/>
            <person name="Larimer F.W."/>
            <person name="Richardson P.M."/>
            <person name="Coleman M.A."/>
            <person name="Wood A.P."/>
            <person name="Kelly D.P."/>
        </authorList>
    </citation>
    <scope>NUCLEOTIDE SEQUENCE [LARGE SCALE GENOMIC DNA]</scope>
    <source>
        <strain evidence="2 3">ATCC 25259</strain>
    </source>
</reference>
<dbReference type="RefSeq" id="WP_011310670.1">
    <property type="nucleotide sequence ID" value="NC_007404.1"/>
</dbReference>
<protein>
    <recommendedName>
        <fullName evidence="1">Methyltransferase type 11 domain-containing protein</fullName>
    </recommendedName>
</protein>
<dbReference type="Pfam" id="PF08241">
    <property type="entry name" value="Methyltransf_11"/>
    <property type="match status" value="1"/>
</dbReference>
<dbReference type="eggNOG" id="COG2226">
    <property type="taxonomic scope" value="Bacteria"/>
</dbReference>
<dbReference type="AlphaFoldDB" id="Q3SMD6"/>
<evidence type="ECO:0000259" key="1">
    <source>
        <dbReference type="Pfam" id="PF08241"/>
    </source>
</evidence>
<dbReference type="GO" id="GO:0008757">
    <property type="term" value="F:S-adenosylmethionine-dependent methyltransferase activity"/>
    <property type="evidence" value="ECO:0007669"/>
    <property type="project" value="InterPro"/>
</dbReference>
<organism evidence="2 3">
    <name type="scientific">Thiobacillus denitrificans (strain ATCC 25259 / T1)</name>
    <dbReference type="NCBI Taxonomy" id="292415"/>
    <lineage>
        <taxon>Bacteria</taxon>
        <taxon>Pseudomonadati</taxon>
        <taxon>Pseudomonadota</taxon>
        <taxon>Betaproteobacteria</taxon>
        <taxon>Nitrosomonadales</taxon>
        <taxon>Thiobacillaceae</taxon>
        <taxon>Thiobacillus</taxon>
    </lineage>
</organism>
<dbReference type="OrthoDB" id="9788660at2"/>
<dbReference type="HOGENOM" id="CLU_082414_0_0_4"/>
<dbReference type="PANTHER" id="PTHR12843">
    <property type="entry name" value="PROTEIN-LYSINE N-METHYLTRANSFERASE METTL10"/>
    <property type="match status" value="1"/>
</dbReference>
<dbReference type="CDD" id="cd02440">
    <property type="entry name" value="AdoMet_MTases"/>
    <property type="match status" value="1"/>
</dbReference>
<evidence type="ECO:0000313" key="3">
    <source>
        <dbReference type="Proteomes" id="UP000008291"/>
    </source>
</evidence>
<dbReference type="EMBL" id="CP000116">
    <property type="protein sequence ID" value="AAZ96110.1"/>
    <property type="molecule type" value="Genomic_DNA"/>
</dbReference>
<dbReference type="STRING" id="292415.Tbd_0157"/>